<proteinExistence type="predicted"/>
<dbReference type="Pfam" id="PF09902">
    <property type="entry name" value="DUF2129"/>
    <property type="match status" value="1"/>
</dbReference>
<evidence type="ECO:0000313" key="2">
    <source>
        <dbReference type="EMBL" id="MBM6753535.1"/>
    </source>
</evidence>
<dbReference type="EMBL" id="JACJJQ010000006">
    <property type="protein sequence ID" value="MBM6753535.1"/>
    <property type="molecule type" value="Genomic_DNA"/>
</dbReference>
<evidence type="ECO:0000256" key="1">
    <source>
        <dbReference type="ARBA" id="ARBA00022490"/>
    </source>
</evidence>
<sequence>MFKIKERQSLVVSIASRRVIRVLRHYGRIQYVSKKMRYVIMYVDADRVASVLPEIKKLRNVTKVVFSHWRELDPEVVDLKSTGLYKTQDEDD</sequence>
<dbReference type="RefSeq" id="WP_180870017.1">
    <property type="nucleotide sequence ID" value="NZ_JACJJQ010000006.1"/>
</dbReference>
<name>A0ABS2EMC3_9LACO</name>
<reference evidence="2 3" key="1">
    <citation type="journal article" date="2021" name="Sci. Rep.">
        <title>The distribution of antibiotic resistance genes in chicken gut microbiota commensals.</title>
        <authorList>
            <person name="Juricova H."/>
            <person name="Matiasovicova J."/>
            <person name="Kubasova T."/>
            <person name="Cejkova D."/>
            <person name="Rychlik I."/>
        </authorList>
    </citation>
    <scope>NUCLEOTIDE SEQUENCE [LARGE SCALE GENOMIC DNA]</scope>
    <source>
        <strain evidence="2 3">An810</strain>
    </source>
</reference>
<organism evidence="2 3">
    <name type="scientific">Limosilactobacillus alvi</name>
    <dbReference type="NCBI Taxonomy" id="990412"/>
    <lineage>
        <taxon>Bacteria</taxon>
        <taxon>Bacillati</taxon>
        <taxon>Bacillota</taxon>
        <taxon>Bacilli</taxon>
        <taxon>Lactobacillales</taxon>
        <taxon>Lactobacillaceae</taxon>
        <taxon>Limosilactobacillus</taxon>
    </lineage>
</organism>
<gene>
    <name evidence="2" type="ORF">H5993_01970</name>
</gene>
<accession>A0ABS2EMC3</accession>
<keyword evidence="1" id="KW-0963">Cytoplasm</keyword>
<protein>
    <submittedName>
        <fullName evidence="2">YlbG family protein</fullName>
    </submittedName>
</protein>
<comment type="caution">
    <text evidence="2">The sequence shown here is derived from an EMBL/GenBank/DDBJ whole genome shotgun (WGS) entry which is preliminary data.</text>
</comment>
<dbReference type="InterPro" id="IPR016979">
    <property type="entry name" value="DUF2129"/>
</dbReference>
<keyword evidence="3" id="KW-1185">Reference proteome</keyword>
<evidence type="ECO:0000313" key="3">
    <source>
        <dbReference type="Proteomes" id="UP000776629"/>
    </source>
</evidence>
<dbReference type="Proteomes" id="UP000776629">
    <property type="component" value="Unassembled WGS sequence"/>
</dbReference>